<feature type="domain" description="ABC transmembrane type-1" evidence="9">
    <location>
        <begin position="23"/>
        <end position="222"/>
    </location>
</feature>
<dbReference type="EMBL" id="BOPV01000001">
    <property type="protein sequence ID" value="GIL38971.1"/>
    <property type="molecule type" value="Genomic_DNA"/>
</dbReference>
<dbReference type="InterPro" id="IPR035906">
    <property type="entry name" value="MetI-like_sf"/>
</dbReference>
<keyword evidence="4" id="KW-1003">Cell membrane</keyword>
<dbReference type="RefSeq" id="WP_420242071.1">
    <property type="nucleotide sequence ID" value="NZ_BOPV01000001.1"/>
</dbReference>
<evidence type="ECO:0000256" key="2">
    <source>
        <dbReference type="ARBA" id="ARBA00010072"/>
    </source>
</evidence>
<protein>
    <submittedName>
        <fullName evidence="10">Glutamate/aspartate ABC transporter permease</fullName>
    </submittedName>
</protein>
<keyword evidence="6 8" id="KW-1133">Transmembrane helix</keyword>
<organism evidence="10 11">
    <name type="scientific">Roseiterribacter gracilis</name>
    <dbReference type="NCBI Taxonomy" id="2812848"/>
    <lineage>
        <taxon>Bacteria</taxon>
        <taxon>Pseudomonadati</taxon>
        <taxon>Pseudomonadota</taxon>
        <taxon>Alphaproteobacteria</taxon>
        <taxon>Rhodospirillales</taxon>
        <taxon>Roseiterribacteraceae</taxon>
        <taxon>Roseiterribacter</taxon>
    </lineage>
</organism>
<keyword evidence="3 8" id="KW-0813">Transport</keyword>
<dbReference type="InterPro" id="IPR010065">
    <property type="entry name" value="AA_ABC_transptr_permease_3TM"/>
</dbReference>
<comment type="caution">
    <text evidence="10">The sequence shown here is derived from an EMBL/GenBank/DDBJ whole genome shotgun (WGS) entry which is preliminary data.</text>
</comment>
<dbReference type="SUPFAM" id="SSF161098">
    <property type="entry name" value="MetI-like"/>
    <property type="match status" value="1"/>
</dbReference>
<evidence type="ECO:0000313" key="11">
    <source>
        <dbReference type="Proteomes" id="UP000681075"/>
    </source>
</evidence>
<dbReference type="NCBIfam" id="TIGR01726">
    <property type="entry name" value="HEQRo_perm_3TM"/>
    <property type="match status" value="1"/>
</dbReference>
<keyword evidence="7 8" id="KW-0472">Membrane</keyword>
<comment type="subcellular location">
    <subcellularLocation>
        <location evidence="1">Cell inner membrane</location>
        <topology evidence="1">Multi-pass membrane protein</topology>
    </subcellularLocation>
    <subcellularLocation>
        <location evidence="8">Cell membrane</location>
        <topology evidence="8">Multi-pass membrane protein</topology>
    </subcellularLocation>
</comment>
<dbReference type="GO" id="GO:0043190">
    <property type="term" value="C:ATP-binding cassette (ABC) transporter complex"/>
    <property type="evidence" value="ECO:0007669"/>
    <property type="project" value="InterPro"/>
</dbReference>
<evidence type="ECO:0000256" key="6">
    <source>
        <dbReference type="ARBA" id="ARBA00022989"/>
    </source>
</evidence>
<keyword evidence="5 8" id="KW-0812">Transmembrane</keyword>
<evidence type="ECO:0000256" key="7">
    <source>
        <dbReference type="ARBA" id="ARBA00023136"/>
    </source>
</evidence>
<keyword evidence="11" id="KW-1185">Reference proteome</keyword>
<dbReference type="GO" id="GO:0006865">
    <property type="term" value="P:amino acid transport"/>
    <property type="evidence" value="ECO:0007669"/>
    <property type="project" value="TreeGrafter"/>
</dbReference>
<sequence length="239" mass="26610">MNYSWDWGLLFRSPHIGWIAQGFVTTIEMAVLAWCIAMTLGSLIGTLRTLDNPIAKRIGTLYVEIFRNVPLLAQLFLWYYVIPELLPASAQKFVKRDMADPQFWTSVVGLGCYTAARVAEQVRSGIQSIPRGQRSAALAMGFSTAQVYRYVLLPIGFRTVIPSLTNDFLGVFKNSSLALTLGVMELTAAARQIEEYTFHSFEPFAAATVLYSCVTLLVISLMRVVERRTRIAGNVGTAR</sequence>
<evidence type="ECO:0000256" key="4">
    <source>
        <dbReference type="ARBA" id="ARBA00022475"/>
    </source>
</evidence>
<comment type="similarity">
    <text evidence="2">Belongs to the binding-protein-dependent transport system permease family. HisMQ subfamily.</text>
</comment>
<dbReference type="AlphaFoldDB" id="A0A8S8XAT3"/>
<dbReference type="GO" id="GO:0022857">
    <property type="term" value="F:transmembrane transporter activity"/>
    <property type="evidence" value="ECO:0007669"/>
    <property type="project" value="InterPro"/>
</dbReference>
<dbReference type="PROSITE" id="PS50928">
    <property type="entry name" value="ABC_TM1"/>
    <property type="match status" value="1"/>
</dbReference>
<gene>
    <name evidence="10" type="primary">gltJ</name>
    <name evidence="10" type="ORF">TMPK1_12080</name>
</gene>
<evidence type="ECO:0000313" key="10">
    <source>
        <dbReference type="EMBL" id="GIL38971.1"/>
    </source>
</evidence>
<dbReference type="Pfam" id="PF00528">
    <property type="entry name" value="BPD_transp_1"/>
    <property type="match status" value="1"/>
</dbReference>
<reference evidence="10" key="1">
    <citation type="submission" date="2021-02" db="EMBL/GenBank/DDBJ databases">
        <title>Genome sequence of Rhodospirillales sp. strain TMPK1 isolated from soil.</title>
        <authorList>
            <person name="Nakai R."/>
            <person name="Kusada H."/>
            <person name="Tamaki H."/>
        </authorList>
    </citation>
    <scope>NUCLEOTIDE SEQUENCE</scope>
    <source>
        <strain evidence="10">TMPK1</strain>
    </source>
</reference>
<feature type="transmembrane region" description="Helical" evidence="8">
    <location>
        <begin position="65"/>
        <end position="82"/>
    </location>
</feature>
<feature type="transmembrane region" description="Helical" evidence="8">
    <location>
        <begin position="204"/>
        <end position="225"/>
    </location>
</feature>
<evidence type="ECO:0000259" key="9">
    <source>
        <dbReference type="PROSITE" id="PS50928"/>
    </source>
</evidence>
<name>A0A8S8XAT3_9PROT</name>
<dbReference type="Gene3D" id="1.10.3720.10">
    <property type="entry name" value="MetI-like"/>
    <property type="match status" value="1"/>
</dbReference>
<evidence type="ECO:0000256" key="8">
    <source>
        <dbReference type="RuleBase" id="RU363032"/>
    </source>
</evidence>
<dbReference type="PANTHER" id="PTHR30614:SF42">
    <property type="entry name" value="GLUTAMATE_ASPARTATE IMPORT PERMEASE PROTEIN GLTJ"/>
    <property type="match status" value="1"/>
</dbReference>
<dbReference type="InterPro" id="IPR000515">
    <property type="entry name" value="MetI-like"/>
</dbReference>
<proteinExistence type="inferred from homology"/>
<feature type="transmembrane region" description="Helical" evidence="8">
    <location>
        <begin position="20"/>
        <end position="44"/>
    </location>
</feature>
<accession>A0A8S8XAT3</accession>
<evidence type="ECO:0000256" key="5">
    <source>
        <dbReference type="ARBA" id="ARBA00022692"/>
    </source>
</evidence>
<dbReference type="PANTHER" id="PTHR30614">
    <property type="entry name" value="MEMBRANE COMPONENT OF AMINO ACID ABC TRANSPORTER"/>
    <property type="match status" value="1"/>
</dbReference>
<dbReference type="Proteomes" id="UP000681075">
    <property type="component" value="Unassembled WGS sequence"/>
</dbReference>
<evidence type="ECO:0000256" key="1">
    <source>
        <dbReference type="ARBA" id="ARBA00004429"/>
    </source>
</evidence>
<dbReference type="CDD" id="cd06261">
    <property type="entry name" value="TM_PBP2"/>
    <property type="match status" value="1"/>
</dbReference>
<evidence type="ECO:0000256" key="3">
    <source>
        <dbReference type="ARBA" id="ARBA00022448"/>
    </source>
</evidence>
<dbReference type="InterPro" id="IPR043429">
    <property type="entry name" value="ArtM/GltK/GlnP/TcyL/YhdX-like"/>
</dbReference>